<comment type="caution">
    <text evidence="1">The sequence shown here is derived from an EMBL/GenBank/DDBJ whole genome shotgun (WGS) entry which is preliminary data.</text>
</comment>
<reference evidence="1" key="1">
    <citation type="submission" date="2020-10" db="EMBL/GenBank/DDBJ databases">
        <authorList>
            <person name="Gilroy R."/>
        </authorList>
    </citation>
    <scope>NUCLEOTIDE SEQUENCE</scope>
    <source>
        <strain evidence="1">CHK178-757</strain>
    </source>
</reference>
<evidence type="ECO:0000313" key="1">
    <source>
        <dbReference type="EMBL" id="HIS48478.1"/>
    </source>
</evidence>
<dbReference type="EMBL" id="DVIT01000056">
    <property type="protein sequence ID" value="HIS48478.1"/>
    <property type="molecule type" value="Genomic_DNA"/>
</dbReference>
<organism evidence="1 2">
    <name type="scientific">Candidatus Scybalocola faecigallinarum</name>
    <dbReference type="NCBI Taxonomy" id="2840941"/>
    <lineage>
        <taxon>Bacteria</taxon>
        <taxon>Bacillati</taxon>
        <taxon>Bacillota</taxon>
        <taxon>Clostridia</taxon>
        <taxon>Lachnospirales</taxon>
        <taxon>Lachnospiraceae</taxon>
        <taxon>Lachnospiraceae incertae sedis</taxon>
        <taxon>Candidatus Scybalocola (ex Gilroy et al. 2021)</taxon>
    </lineage>
</organism>
<name>A0A9D1JRS3_9FIRM</name>
<evidence type="ECO:0000313" key="2">
    <source>
        <dbReference type="Proteomes" id="UP000823927"/>
    </source>
</evidence>
<accession>A0A9D1JRS3</accession>
<protein>
    <submittedName>
        <fullName evidence="1">Uncharacterized protein</fullName>
    </submittedName>
</protein>
<gene>
    <name evidence="1" type="ORF">IAB46_13180</name>
</gene>
<dbReference type="Proteomes" id="UP000823927">
    <property type="component" value="Unassembled WGS sequence"/>
</dbReference>
<reference evidence="1" key="2">
    <citation type="journal article" date="2021" name="PeerJ">
        <title>Extensive microbial diversity within the chicken gut microbiome revealed by metagenomics and culture.</title>
        <authorList>
            <person name="Gilroy R."/>
            <person name="Ravi A."/>
            <person name="Getino M."/>
            <person name="Pursley I."/>
            <person name="Horton D.L."/>
            <person name="Alikhan N.F."/>
            <person name="Baker D."/>
            <person name="Gharbi K."/>
            <person name="Hall N."/>
            <person name="Watson M."/>
            <person name="Adriaenssens E.M."/>
            <person name="Foster-Nyarko E."/>
            <person name="Jarju S."/>
            <person name="Secka A."/>
            <person name="Antonio M."/>
            <person name="Oren A."/>
            <person name="Chaudhuri R.R."/>
            <person name="La Ragione R."/>
            <person name="Hildebrand F."/>
            <person name="Pallen M.J."/>
        </authorList>
    </citation>
    <scope>NUCLEOTIDE SEQUENCE</scope>
    <source>
        <strain evidence="1">CHK178-757</strain>
    </source>
</reference>
<sequence>MASVHFVWQPSREAALAHEDWVNITDVGVTGQHDRQVLYDELANAYAQLCVDGKIPVIEDVPDEYLEDKHVSMLSEIWLNDTEMLYDSNDNPYGPFGLTTDDYKYCWYSSQQESYMMVIDTGLVTDNMSIPLIIREYVHALGGTYDVSGREHAYTSQWTIGSDTWVMKSVHSNDGVQSLKFWKNGSPLDISYITVDEDTNVAATFCAGISVKDFCRLFDLSFEISESDRRISFYKS</sequence>
<proteinExistence type="predicted"/>
<dbReference type="AlphaFoldDB" id="A0A9D1JRS3"/>